<comment type="caution">
    <text evidence="1">The sequence shown here is derived from an EMBL/GenBank/DDBJ whole genome shotgun (WGS) entry which is preliminary data.</text>
</comment>
<dbReference type="AlphaFoldDB" id="A0AAN8DMS1"/>
<gene>
    <name evidence="1" type="ORF">CgunFtcFv8_020117</name>
</gene>
<dbReference type="Proteomes" id="UP001331515">
    <property type="component" value="Unassembled WGS sequence"/>
</dbReference>
<proteinExistence type="predicted"/>
<reference evidence="1 2" key="1">
    <citation type="journal article" date="2023" name="Mol. Biol. Evol.">
        <title>Genomics of Secondarily Temperate Adaptation in the Only Non-Antarctic Icefish.</title>
        <authorList>
            <person name="Rivera-Colon A.G."/>
            <person name="Rayamajhi N."/>
            <person name="Minhas B.F."/>
            <person name="Madrigal G."/>
            <person name="Bilyk K.T."/>
            <person name="Yoon V."/>
            <person name="Hune M."/>
            <person name="Gregory S."/>
            <person name="Cheng C.H.C."/>
            <person name="Catchen J.M."/>
        </authorList>
    </citation>
    <scope>NUCLEOTIDE SEQUENCE [LARGE SCALE GENOMIC DNA]</scope>
    <source>
        <tissue evidence="1">White muscle</tissue>
    </source>
</reference>
<protein>
    <submittedName>
        <fullName evidence="1">Uncharacterized protein</fullName>
    </submittedName>
</protein>
<evidence type="ECO:0000313" key="1">
    <source>
        <dbReference type="EMBL" id="KAK5922890.1"/>
    </source>
</evidence>
<accession>A0AAN8DMS1</accession>
<dbReference type="EMBL" id="JAURVH010001522">
    <property type="protein sequence ID" value="KAK5922890.1"/>
    <property type="molecule type" value="Genomic_DNA"/>
</dbReference>
<evidence type="ECO:0000313" key="2">
    <source>
        <dbReference type="Proteomes" id="UP001331515"/>
    </source>
</evidence>
<sequence length="69" mass="7906">MFPVLTAYQVSTSLPLSDSVKQNIVEHLSQLQEKFKRYFPDSQRAQTLQWVKFPFPAVPSHDLGLSQAE</sequence>
<organism evidence="1 2">
    <name type="scientific">Champsocephalus gunnari</name>
    <name type="common">Mackerel icefish</name>
    <dbReference type="NCBI Taxonomy" id="52237"/>
    <lineage>
        <taxon>Eukaryota</taxon>
        <taxon>Metazoa</taxon>
        <taxon>Chordata</taxon>
        <taxon>Craniata</taxon>
        <taxon>Vertebrata</taxon>
        <taxon>Euteleostomi</taxon>
        <taxon>Actinopterygii</taxon>
        <taxon>Neopterygii</taxon>
        <taxon>Teleostei</taxon>
        <taxon>Neoteleostei</taxon>
        <taxon>Acanthomorphata</taxon>
        <taxon>Eupercaria</taxon>
        <taxon>Perciformes</taxon>
        <taxon>Notothenioidei</taxon>
        <taxon>Channichthyidae</taxon>
        <taxon>Champsocephalus</taxon>
    </lineage>
</organism>
<name>A0AAN8DMS1_CHAGU</name>
<keyword evidence="2" id="KW-1185">Reference proteome</keyword>